<evidence type="ECO:0000313" key="2">
    <source>
        <dbReference type="Proteomes" id="UP000198418"/>
    </source>
</evidence>
<proteinExistence type="predicted"/>
<evidence type="ECO:0008006" key="3">
    <source>
        <dbReference type="Google" id="ProtNLM"/>
    </source>
</evidence>
<dbReference type="AlphaFoldDB" id="A0A212S7J7"/>
<dbReference type="Proteomes" id="UP000198418">
    <property type="component" value="Unassembled WGS sequence"/>
</dbReference>
<gene>
    <name evidence="1" type="ORF">SAMN06265338_11512</name>
</gene>
<dbReference type="PANTHER" id="PTHR35861">
    <property type="match status" value="1"/>
</dbReference>
<dbReference type="EMBL" id="FYDG01000015">
    <property type="protein sequence ID" value="SNB81308.1"/>
    <property type="molecule type" value="Genomic_DNA"/>
</dbReference>
<organism evidence="1 2">
    <name type="scientific">Rhodoblastus acidophilus</name>
    <name type="common">Rhodopseudomonas acidophila</name>
    <dbReference type="NCBI Taxonomy" id="1074"/>
    <lineage>
        <taxon>Bacteria</taxon>
        <taxon>Pseudomonadati</taxon>
        <taxon>Pseudomonadota</taxon>
        <taxon>Alphaproteobacteria</taxon>
        <taxon>Hyphomicrobiales</taxon>
        <taxon>Rhodoblastaceae</taxon>
        <taxon>Rhodoblastus</taxon>
    </lineage>
</organism>
<name>A0A212S7J7_RHOAC</name>
<protein>
    <recommendedName>
        <fullName evidence="3">Phage tail protein</fullName>
    </recommendedName>
</protein>
<dbReference type="PANTHER" id="PTHR35861:SF1">
    <property type="entry name" value="PHAGE TAIL SHEATH PROTEIN"/>
    <property type="match status" value="1"/>
</dbReference>
<dbReference type="InterPro" id="IPR052042">
    <property type="entry name" value="Tail_sheath_structural"/>
</dbReference>
<accession>A0A212S7J7</accession>
<sequence length="491" mass="51115">MTMPAYGIIFNADNTDPRPAQGSDLSVIGLVLPSEDADAGYFPLNDPVVFDSSDATYLAKIGTGDLYQAVSAIDDKMADLQTSARIVAVRVAKGANLAATAVNILGDRAAGTGIYALLRAGQKLGVTPRLIGAPGYTGQMKYGVQSVTTTAGSGYTNATVTFSPAGATGTVTLSAGKVTGVTLTNPGSYSSSQTVTATITGDGTGATATPIVGMLQDPVCAALPAVLNALLAHAVVGSPGTTQADAQAWREALSDKRLIPVDNWEIVTSGEAAAYRDGAASVLGLLARVDFKHSGLPFWSASGQPVDGILGVKNAYTFSLTDGATQGQELLADHIGITVRGEAGVETAISSSGFVFAGVWNASDDPLTWFYNKTRGRDWTHLALLKSIRLRLGVENVTPQGVEDVLNDMKAIGSELIRQKAVLGFKVGFEAARNSADNLRQGKFVVSYAQEEPAPITQVTIDSRPYYEALEVELATLVAQAATYLPQYLGA</sequence>
<keyword evidence="2" id="KW-1185">Reference proteome</keyword>
<evidence type="ECO:0000313" key="1">
    <source>
        <dbReference type="EMBL" id="SNB81308.1"/>
    </source>
</evidence>
<reference evidence="2" key="1">
    <citation type="submission" date="2017-06" db="EMBL/GenBank/DDBJ databases">
        <authorList>
            <person name="Varghese N."/>
            <person name="Submissions S."/>
        </authorList>
    </citation>
    <scope>NUCLEOTIDE SEQUENCE [LARGE SCALE GENOMIC DNA]</scope>
    <source>
        <strain evidence="2">DSM 137</strain>
    </source>
</reference>
<dbReference type="RefSeq" id="WP_088522139.1">
    <property type="nucleotide sequence ID" value="NZ_FYDG01000015.1"/>
</dbReference>
<dbReference type="OrthoDB" id="9767864at2"/>